<evidence type="ECO:0000313" key="3">
    <source>
        <dbReference type="Proteomes" id="UP000682134"/>
    </source>
</evidence>
<feature type="transmembrane region" description="Helical" evidence="1">
    <location>
        <begin position="6"/>
        <end position="23"/>
    </location>
</feature>
<sequence>MLVNILLGVAIFGYAGFALFNAIRKSKKGKCAACSIKNSCSSNCSVIPNQK</sequence>
<dbReference type="RefSeq" id="WP_209403574.1">
    <property type="nucleotide sequence ID" value="NZ_JAGIYQ010000003.1"/>
</dbReference>
<evidence type="ECO:0000313" key="2">
    <source>
        <dbReference type="EMBL" id="MBP0724744.1"/>
    </source>
</evidence>
<keyword evidence="1" id="KW-0472">Membrane</keyword>
<dbReference type="EMBL" id="JAGIYQ010000003">
    <property type="protein sequence ID" value="MBP0724744.1"/>
    <property type="molecule type" value="Genomic_DNA"/>
</dbReference>
<accession>A0A940SJC1</accession>
<name>A0A940SJC1_9BACI</name>
<protein>
    <submittedName>
        <fullName evidence="2">FeoB-associated Cys-rich membrane protein</fullName>
    </submittedName>
</protein>
<gene>
    <name evidence="2" type="ORF">J5Y03_06020</name>
</gene>
<reference evidence="2" key="1">
    <citation type="submission" date="2021-04" db="EMBL/GenBank/DDBJ databases">
        <title>Genome seq and assembly of Bacillus sp.</title>
        <authorList>
            <person name="Chhetri G."/>
        </authorList>
    </citation>
    <scope>NUCLEOTIDE SEQUENCE</scope>
    <source>
        <strain evidence="2">RG28</strain>
    </source>
</reference>
<comment type="caution">
    <text evidence="2">The sequence shown here is derived from an EMBL/GenBank/DDBJ whole genome shotgun (WGS) entry which is preliminary data.</text>
</comment>
<dbReference type="Pfam" id="PF12669">
    <property type="entry name" value="FeoB_associated"/>
    <property type="match status" value="1"/>
</dbReference>
<keyword evidence="1" id="KW-0812">Transmembrane</keyword>
<dbReference type="AlphaFoldDB" id="A0A940SJC1"/>
<evidence type="ECO:0000256" key="1">
    <source>
        <dbReference type="SAM" id="Phobius"/>
    </source>
</evidence>
<organism evidence="2 3">
    <name type="scientific">Gottfriedia endophytica</name>
    <dbReference type="NCBI Taxonomy" id="2820819"/>
    <lineage>
        <taxon>Bacteria</taxon>
        <taxon>Bacillati</taxon>
        <taxon>Bacillota</taxon>
        <taxon>Bacilli</taxon>
        <taxon>Bacillales</taxon>
        <taxon>Bacillaceae</taxon>
        <taxon>Gottfriedia</taxon>
    </lineage>
</organism>
<keyword evidence="1" id="KW-1133">Transmembrane helix</keyword>
<proteinExistence type="predicted"/>
<keyword evidence="3" id="KW-1185">Reference proteome</keyword>
<dbReference type="Proteomes" id="UP000682134">
    <property type="component" value="Unassembled WGS sequence"/>
</dbReference>